<accession>A0A179SCA5</accession>
<comment type="caution">
    <text evidence="2">The sequence shown here is derived from an EMBL/GenBank/DDBJ whole genome shotgun (WGS) entry which is preliminary data.</text>
</comment>
<gene>
    <name evidence="2" type="ORF">A5481_11415</name>
</gene>
<dbReference type="RefSeq" id="WP_048432327.1">
    <property type="nucleotide sequence ID" value="NZ_LWHQ01000019.1"/>
</dbReference>
<dbReference type="EMBL" id="LWHQ01000019">
    <property type="protein sequence ID" value="OAS25095.1"/>
    <property type="molecule type" value="Genomic_DNA"/>
</dbReference>
<evidence type="ECO:0000313" key="2">
    <source>
        <dbReference type="EMBL" id="OAS25095.1"/>
    </source>
</evidence>
<reference evidence="2 3" key="1">
    <citation type="submission" date="2016-04" db="EMBL/GenBank/DDBJ databases">
        <authorList>
            <person name="Evans L.H."/>
            <person name="Alamgir A."/>
            <person name="Owens N."/>
            <person name="Weber N.D."/>
            <person name="Virtaneva K."/>
            <person name="Barbian K."/>
            <person name="Babar A."/>
            <person name="Rosenke K."/>
        </authorList>
    </citation>
    <scope>NUCLEOTIDE SEQUENCE [LARGE SCALE GENOMIC DNA]</scope>
    <source>
        <strain evidence="2 3">PMB02</strain>
    </source>
</reference>
<feature type="transmembrane region" description="Helical" evidence="1">
    <location>
        <begin position="12"/>
        <end position="36"/>
    </location>
</feature>
<dbReference type="Proteomes" id="UP000078316">
    <property type="component" value="Unassembled WGS sequence"/>
</dbReference>
<keyword evidence="1" id="KW-0812">Transmembrane</keyword>
<organism evidence="2 3">
    <name type="scientific">Methylobacterium platani</name>
    <dbReference type="NCBI Taxonomy" id="427683"/>
    <lineage>
        <taxon>Bacteria</taxon>
        <taxon>Pseudomonadati</taxon>
        <taxon>Pseudomonadota</taxon>
        <taxon>Alphaproteobacteria</taxon>
        <taxon>Hyphomicrobiales</taxon>
        <taxon>Methylobacteriaceae</taxon>
        <taxon>Methylobacterium</taxon>
    </lineage>
</organism>
<keyword evidence="1" id="KW-0472">Membrane</keyword>
<evidence type="ECO:0000313" key="3">
    <source>
        <dbReference type="Proteomes" id="UP000078316"/>
    </source>
</evidence>
<dbReference type="OrthoDB" id="7985798at2"/>
<keyword evidence="1" id="KW-1133">Transmembrane helix</keyword>
<dbReference type="STRING" id="427683.A5481_11415"/>
<evidence type="ECO:0000256" key="1">
    <source>
        <dbReference type="SAM" id="Phobius"/>
    </source>
</evidence>
<proteinExistence type="predicted"/>
<dbReference type="AlphaFoldDB" id="A0A179SCA5"/>
<sequence>MKALHRKPVESISAGPIITLAVVSLSTMGVLSLLWWTFSPVLGRMYAALRLLESATLWRFTGWGRYFTGTPAGEPFAFVSIYQSSTPFGLVAALLTALIGFLAWRKRSRDHIEKLITLPRQGFGKAEIISRFVPAHRLVRPVPLVDPDQETFPAQPDVSNPLKGVRDLLNARAVETVLDDIPWHLAGALFLTIDAVAPLADRKAREAVLKAVRAAGDRHAVNSLAEHPAALLPTLHGALLQAITERPGRGDAPLFQVHAVLEKKEDLASVVSALAAAALAAHRLHFPDYTWLRHVDPNLQSAITTY</sequence>
<protein>
    <submittedName>
        <fullName evidence="2">Uncharacterized protein</fullName>
    </submittedName>
</protein>
<feature type="transmembrane region" description="Helical" evidence="1">
    <location>
        <begin position="85"/>
        <end position="104"/>
    </location>
</feature>
<name>A0A179SCA5_9HYPH</name>